<dbReference type="RefSeq" id="WP_096829717.1">
    <property type="nucleotide sequence ID" value="NZ_NXIB02000046.1"/>
</dbReference>
<organism evidence="1 2">
    <name type="scientific">Tychonema bourrellyi FEM_GT703</name>
    <dbReference type="NCBI Taxonomy" id="2040638"/>
    <lineage>
        <taxon>Bacteria</taxon>
        <taxon>Bacillati</taxon>
        <taxon>Cyanobacteriota</taxon>
        <taxon>Cyanophyceae</taxon>
        <taxon>Oscillatoriophycideae</taxon>
        <taxon>Oscillatoriales</taxon>
        <taxon>Microcoleaceae</taxon>
        <taxon>Tychonema</taxon>
    </lineage>
</organism>
<dbReference type="PANTHER" id="PTHR34849:SF4">
    <property type="entry name" value="SLR1209 PROTEIN"/>
    <property type="match status" value="1"/>
</dbReference>
<dbReference type="SUPFAM" id="SSF46689">
    <property type="entry name" value="Homeodomain-like"/>
    <property type="match status" value="1"/>
</dbReference>
<protein>
    <submittedName>
        <fullName evidence="1">DUF433 domain-containing protein</fullName>
    </submittedName>
</protein>
<gene>
    <name evidence="1" type="ORF">CP500_009840</name>
</gene>
<keyword evidence="2" id="KW-1185">Reference proteome</keyword>
<proteinExistence type="predicted"/>
<comment type="caution">
    <text evidence="1">The sequence shown here is derived from an EMBL/GenBank/DDBJ whole genome shotgun (WGS) entry which is preliminary data.</text>
</comment>
<dbReference type="InterPro" id="IPR009057">
    <property type="entry name" value="Homeodomain-like_sf"/>
</dbReference>
<dbReference type="Gene3D" id="1.10.10.10">
    <property type="entry name" value="Winged helix-like DNA-binding domain superfamily/Winged helix DNA-binding domain"/>
    <property type="match status" value="1"/>
</dbReference>
<evidence type="ECO:0000313" key="2">
    <source>
        <dbReference type="Proteomes" id="UP000226442"/>
    </source>
</evidence>
<sequence>MALKELEKQLLALTPSEKTQAIQLLVQSLSNTWQGIEKTPGVCGGKACIAGTRIPVWVMVEARRIGYSEADLLENYPTIGAADLANTWAYADAYPDEIELAIRENEEA</sequence>
<reference evidence="1" key="1">
    <citation type="submission" date="2017-10" db="EMBL/GenBank/DDBJ databases">
        <title>Draft genome sequence of the planktic cyanobacteria Tychonema bourrellyi isolated from alpine lentic freshwater.</title>
        <authorList>
            <person name="Tett A."/>
            <person name="Armanini F."/>
            <person name="Asnicar F."/>
            <person name="Boscaini A."/>
            <person name="Pasolli E."/>
            <person name="Zolfo M."/>
            <person name="Donati C."/>
            <person name="Salmaso N."/>
            <person name="Segata N."/>
        </authorList>
    </citation>
    <scope>NUCLEOTIDE SEQUENCE</scope>
    <source>
        <strain evidence="1">FEM_GT703</strain>
    </source>
</reference>
<evidence type="ECO:0000313" key="1">
    <source>
        <dbReference type="EMBL" id="PHX55623.1"/>
    </source>
</evidence>
<dbReference type="Proteomes" id="UP000226442">
    <property type="component" value="Unassembled WGS sequence"/>
</dbReference>
<dbReference type="Pfam" id="PF04255">
    <property type="entry name" value="DUF433"/>
    <property type="match status" value="1"/>
</dbReference>
<dbReference type="AlphaFoldDB" id="A0A2G4F1I2"/>
<dbReference type="EMBL" id="NXIB02000046">
    <property type="protein sequence ID" value="PHX55623.1"/>
    <property type="molecule type" value="Genomic_DNA"/>
</dbReference>
<dbReference type="OrthoDB" id="427442at2"/>
<dbReference type="InterPro" id="IPR007367">
    <property type="entry name" value="DUF433"/>
</dbReference>
<dbReference type="InterPro" id="IPR036388">
    <property type="entry name" value="WH-like_DNA-bd_sf"/>
</dbReference>
<accession>A0A2G4F1I2</accession>
<name>A0A2G4F1I2_9CYAN</name>
<dbReference type="PANTHER" id="PTHR34849">
    <property type="entry name" value="SSL5025 PROTEIN"/>
    <property type="match status" value="1"/>
</dbReference>